<dbReference type="InterPro" id="IPR027417">
    <property type="entry name" value="P-loop_NTPase"/>
</dbReference>
<dbReference type="Pfam" id="PF18052">
    <property type="entry name" value="Rx_N"/>
    <property type="match status" value="1"/>
</dbReference>
<dbReference type="GO" id="GO:0051707">
    <property type="term" value="P:response to other organism"/>
    <property type="evidence" value="ECO:0007669"/>
    <property type="project" value="UniProtKB-ARBA"/>
</dbReference>
<dbReference type="InterPro" id="IPR041118">
    <property type="entry name" value="Rx_N"/>
</dbReference>
<keyword evidence="2" id="KW-0677">Repeat</keyword>
<evidence type="ECO:0000313" key="11">
    <source>
        <dbReference type="Proteomes" id="UP001141806"/>
    </source>
</evidence>
<dbReference type="Gene3D" id="3.40.50.300">
    <property type="entry name" value="P-loop containing nucleotide triphosphate hydrolases"/>
    <property type="match status" value="1"/>
</dbReference>
<dbReference type="SUPFAM" id="SSF52540">
    <property type="entry name" value="P-loop containing nucleoside triphosphate hydrolases"/>
    <property type="match status" value="1"/>
</dbReference>
<evidence type="ECO:0000256" key="3">
    <source>
        <dbReference type="ARBA" id="ARBA00022741"/>
    </source>
</evidence>
<dbReference type="SUPFAM" id="SSF52058">
    <property type="entry name" value="L domain-like"/>
    <property type="match status" value="3"/>
</dbReference>
<feature type="domain" description="Disease resistance protein winged helix" evidence="8">
    <location>
        <begin position="460"/>
        <end position="513"/>
    </location>
</feature>
<keyword evidence="11" id="KW-1185">Reference proteome</keyword>
<name>A0A9Q0JSK0_9MAGN</name>
<dbReference type="Pfam" id="PF23559">
    <property type="entry name" value="WHD_DRP"/>
    <property type="match status" value="1"/>
</dbReference>
<dbReference type="InterPro" id="IPR036388">
    <property type="entry name" value="WH-like_DNA-bd_sf"/>
</dbReference>
<dbReference type="Proteomes" id="UP001141806">
    <property type="component" value="Unassembled WGS sequence"/>
</dbReference>
<proteinExistence type="predicted"/>
<dbReference type="Pfam" id="PF00931">
    <property type="entry name" value="NB-ARC"/>
    <property type="match status" value="1"/>
</dbReference>
<comment type="caution">
    <text evidence="10">The sequence shown here is derived from an EMBL/GenBank/DDBJ whole genome shotgun (WGS) entry which is preliminary data.</text>
</comment>
<dbReference type="EMBL" id="JAMYWD010000018">
    <property type="protein sequence ID" value="KAJ4949937.1"/>
    <property type="molecule type" value="Genomic_DNA"/>
</dbReference>
<sequence>MAGQLVGGAFFSAFLQVAFDRLATTEVIDFLAQWKIDQDDVENLKRTLTMIQALADEAEMEQFTNKNVKLWLDHAKQLLYDADDILDEYVTEILRVKLESESQVCNPVSLTPSSNGNIFSSWFNSGIESVVKTLDEIKDVPHKLLGIKEYRSKVKELNEKLKEVEQRGLALGLSSSTRAGSSRTSVLGQRPATSSLVNKNKVFGRENEKKKIIDLLKDETTQSDNNFSVLPIVGKGGLGKTTLAQLVYTDEFVMNHFDIRAWVCVREEFDIVRITKEILQSLNRTPQSDLLDGLQNQLQATLSKKKFLFVLDDVWNLDLTFIKWENFQTPFAAGAQGSKILVTTRDHKVSSMMRNVIPLQLEPLSDEACINLLRKHSRDVDGKLKMFGSKIVMKCKGLPLAVKTIAGLLRDRTEDGQWEAVLKNKIWDIDEARSEILPSLILSYHHLPRHLKRCFAYCALFPKDHIFEKIKLIRLWMAEGFVQPKGTERLEDIGAGYFDDLFMRSFFDLYNLNSNDQLSFGWDSFHMYDDLSRCLGIKPFSESSNFLGSSPAYFVMHDLIHDLAEFVSAEIYFRKEGDNLPKIPTAPRHLSFGFKGLDDCLTNFGYIKKAKSLHTLLNYGNVYSGEWKWVIPTTHQLTHQFLRVLCLDGCLNLELPQSIGNLKHLRLLDLTASAIVRLPDSITNLYNLQTLILTTCWILRDLPKDMGDLVNLRHLLLPTDSFCKQEMPLRIGCLTNLQTLNEFRVGLHTRIGELRDLSQLRGTLTISNLEQVGKNNGTEENMQANLKNKPHLRGLQLCWGNYRNKNMFPDSRDAKVEENVLDQLQPCTNLEMLRIEGYGGTRFPCWVGHPSFSNLAVVVLDGCHKCILLPSLRQLPLLKHLKINGCSAMNIAVSELCGEDDLSVNKQFRSLETLLICKMTEWEEWEEFEEVVEEEFPCLHNLKIIGCPKLRRLSHRFSDLVSLIITDCHELREIPQPLPSLQELEINGCEKLNVLPRVPSIQNLSLEHCHKLTTLFDDSQHPSSSSSSDGEAYQFGCLRVLRIYNCPNMRKLTYSTLPSLVKLVMRNCKELSFLPMLPSIKALELKFVQCNKLVLEKVSDLSSLSSLYMEGISNFSLLSSGFFRHLTTLQKLEIHDFSELMMMVGLQHLTSLKWLKISKCPKLVSLTDNEEKEGDQGILLPPCLKFLGLFNCGNLKKLAQGLCNLRCLTEIIIEGAIVCLPKELELHTLMSLHKLTISACPSFVSLVEMKLPIRLKLLNIRNCSNLESLPPELHKVMSLQRLTISNCPSLVSLAEMKLPIGLQFLHITECNNLKSLPNELHSLTSLIQLYINKCLALESFPDMGLPTALRKVWIINCGKLNSPPKGLYKLTNLKELQIKECSFLTEYKNIESLQNLTSLSFLSISGCPTLVSISKGLLPTCLEKFYIENCPILESLHAGLSDLNFLIELEIRNCPIIERQCQKKEGEDQWSNITPYASNVRINGQLQY</sequence>
<keyword evidence="3" id="KW-0547">Nucleotide-binding</keyword>
<gene>
    <name evidence="10" type="ORF">NE237_005606</name>
</gene>
<keyword evidence="5" id="KW-0067">ATP-binding</keyword>
<protein>
    <submittedName>
        <fullName evidence="10">Uncharacterized protein</fullName>
    </submittedName>
</protein>
<feature type="domain" description="R13L1/DRL21-like LRR repeat region" evidence="9">
    <location>
        <begin position="751"/>
        <end position="886"/>
    </location>
</feature>
<evidence type="ECO:0000256" key="2">
    <source>
        <dbReference type="ARBA" id="ARBA00022737"/>
    </source>
</evidence>
<dbReference type="InterPro" id="IPR032675">
    <property type="entry name" value="LRR_dom_sf"/>
</dbReference>
<dbReference type="Pfam" id="PF25019">
    <property type="entry name" value="LRR_R13L1-DRL21"/>
    <property type="match status" value="1"/>
</dbReference>
<dbReference type="Gene3D" id="3.80.10.10">
    <property type="entry name" value="Ribonuclease Inhibitor"/>
    <property type="match status" value="5"/>
</dbReference>
<dbReference type="OrthoDB" id="1896560at2759"/>
<keyword evidence="4" id="KW-0611">Plant defense</keyword>
<feature type="domain" description="Disease resistance N-terminal" evidence="7">
    <location>
        <begin position="12"/>
        <end position="102"/>
    </location>
</feature>
<keyword evidence="1" id="KW-0433">Leucine-rich repeat</keyword>
<evidence type="ECO:0000259" key="6">
    <source>
        <dbReference type="Pfam" id="PF00931"/>
    </source>
</evidence>
<dbReference type="InterPro" id="IPR042197">
    <property type="entry name" value="Apaf_helical"/>
</dbReference>
<dbReference type="PANTHER" id="PTHR36766">
    <property type="entry name" value="PLANT BROAD-SPECTRUM MILDEW RESISTANCE PROTEIN RPW8"/>
    <property type="match status" value="1"/>
</dbReference>
<accession>A0A9Q0JSK0</accession>
<dbReference type="PANTHER" id="PTHR36766:SF40">
    <property type="entry name" value="DISEASE RESISTANCE PROTEIN RGA3"/>
    <property type="match status" value="1"/>
</dbReference>
<evidence type="ECO:0000313" key="10">
    <source>
        <dbReference type="EMBL" id="KAJ4949937.1"/>
    </source>
</evidence>
<dbReference type="InterPro" id="IPR002182">
    <property type="entry name" value="NB-ARC"/>
</dbReference>
<dbReference type="Gene3D" id="1.20.5.4130">
    <property type="match status" value="1"/>
</dbReference>
<dbReference type="GO" id="GO:0005524">
    <property type="term" value="F:ATP binding"/>
    <property type="evidence" value="ECO:0007669"/>
    <property type="project" value="UniProtKB-KW"/>
</dbReference>
<dbReference type="Gene3D" id="1.10.8.430">
    <property type="entry name" value="Helical domain of apoptotic protease-activating factors"/>
    <property type="match status" value="1"/>
</dbReference>
<dbReference type="InterPro" id="IPR058922">
    <property type="entry name" value="WHD_DRP"/>
</dbReference>
<evidence type="ECO:0000256" key="4">
    <source>
        <dbReference type="ARBA" id="ARBA00022821"/>
    </source>
</evidence>
<feature type="domain" description="NB-ARC" evidence="6">
    <location>
        <begin position="208"/>
        <end position="376"/>
    </location>
</feature>
<dbReference type="InterPro" id="IPR056789">
    <property type="entry name" value="LRR_R13L1-DRL21"/>
</dbReference>
<dbReference type="GO" id="GO:0043531">
    <property type="term" value="F:ADP binding"/>
    <property type="evidence" value="ECO:0007669"/>
    <property type="project" value="InterPro"/>
</dbReference>
<dbReference type="PRINTS" id="PR00364">
    <property type="entry name" value="DISEASERSIST"/>
</dbReference>
<dbReference type="GO" id="GO:0006952">
    <property type="term" value="P:defense response"/>
    <property type="evidence" value="ECO:0007669"/>
    <property type="project" value="UniProtKB-KW"/>
</dbReference>
<evidence type="ECO:0000259" key="8">
    <source>
        <dbReference type="Pfam" id="PF23559"/>
    </source>
</evidence>
<dbReference type="Gene3D" id="1.10.10.10">
    <property type="entry name" value="Winged helix-like DNA-binding domain superfamily/Winged helix DNA-binding domain"/>
    <property type="match status" value="1"/>
</dbReference>
<organism evidence="10 11">
    <name type="scientific">Protea cynaroides</name>
    <dbReference type="NCBI Taxonomy" id="273540"/>
    <lineage>
        <taxon>Eukaryota</taxon>
        <taxon>Viridiplantae</taxon>
        <taxon>Streptophyta</taxon>
        <taxon>Embryophyta</taxon>
        <taxon>Tracheophyta</taxon>
        <taxon>Spermatophyta</taxon>
        <taxon>Magnoliopsida</taxon>
        <taxon>Proteales</taxon>
        <taxon>Proteaceae</taxon>
        <taxon>Protea</taxon>
    </lineage>
</organism>
<reference evidence="10" key="1">
    <citation type="journal article" date="2023" name="Plant J.">
        <title>The genome of the king protea, Protea cynaroides.</title>
        <authorList>
            <person name="Chang J."/>
            <person name="Duong T.A."/>
            <person name="Schoeman C."/>
            <person name="Ma X."/>
            <person name="Roodt D."/>
            <person name="Barker N."/>
            <person name="Li Z."/>
            <person name="Van de Peer Y."/>
            <person name="Mizrachi E."/>
        </authorList>
    </citation>
    <scope>NUCLEOTIDE SEQUENCE</scope>
    <source>
        <tissue evidence="10">Young leaves</tissue>
    </source>
</reference>
<evidence type="ECO:0000256" key="1">
    <source>
        <dbReference type="ARBA" id="ARBA00022614"/>
    </source>
</evidence>
<evidence type="ECO:0000259" key="9">
    <source>
        <dbReference type="Pfam" id="PF25019"/>
    </source>
</evidence>
<evidence type="ECO:0000256" key="5">
    <source>
        <dbReference type="ARBA" id="ARBA00022840"/>
    </source>
</evidence>
<evidence type="ECO:0000259" key="7">
    <source>
        <dbReference type="Pfam" id="PF18052"/>
    </source>
</evidence>